<keyword evidence="4" id="KW-0547">Nucleotide-binding</keyword>
<keyword evidence="5" id="KW-0378">Hydrolase</keyword>
<keyword evidence="2" id="KW-1277">Toxin-antitoxin system</keyword>
<evidence type="ECO:0000256" key="3">
    <source>
        <dbReference type="ARBA" id="ARBA00022722"/>
    </source>
</evidence>
<evidence type="ECO:0000256" key="4">
    <source>
        <dbReference type="ARBA" id="ARBA00022741"/>
    </source>
</evidence>
<dbReference type="AlphaFoldDB" id="A0AAW9QV95"/>
<reference evidence="6 7" key="1">
    <citation type="submission" date="2024-01" db="EMBL/GenBank/DDBJ databases">
        <title>Genomic insights into the taxonomy and metabolism of the cyanobacterium Pannus brasiliensis CCIBt3594.</title>
        <authorList>
            <person name="Machado M."/>
            <person name="Botero N.B."/>
            <person name="Andreote A.P.D."/>
            <person name="Feitosa A.M.T."/>
            <person name="Popin R."/>
            <person name="Sivonen K."/>
            <person name="Fiore M.F."/>
        </authorList>
    </citation>
    <scope>NUCLEOTIDE SEQUENCE [LARGE SCALE GENOMIC DNA]</scope>
    <source>
        <strain evidence="6 7">CCIBt3594</strain>
    </source>
</reference>
<dbReference type="EMBL" id="JBAFSM010000015">
    <property type="protein sequence ID" value="MEG3437363.1"/>
    <property type="molecule type" value="Genomic_DNA"/>
</dbReference>
<dbReference type="Pfam" id="PF01934">
    <property type="entry name" value="HepT-like"/>
    <property type="match status" value="1"/>
</dbReference>
<dbReference type="PANTHER" id="PTHR34139">
    <property type="entry name" value="UPF0331 PROTEIN MJ0127"/>
    <property type="match status" value="1"/>
</dbReference>
<evidence type="ECO:0000256" key="2">
    <source>
        <dbReference type="ARBA" id="ARBA00022649"/>
    </source>
</evidence>
<evidence type="ECO:0000313" key="7">
    <source>
        <dbReference type="Proteomes" id="UP001328733"/>
    </source>
</evidence>
<dbReference type="GO" id="GO:0004540">
    <property type="term" value="F:RNA nuclease activity"/>
    <property type="evidence" value="ECO:0007669"/>
    <property type="project" value="InterPro"/>
</dbReference>
<keyword evidence="1" id="KW-0597">Phosphoprotein</keyword>
<proteinExistence type="predicted"/>
<comment type="caution">
    <text evidence="6">The sequence shown here is derived from an EMBL/GenBank/DDBJ whole genome shotgun (WGS) entry which is preliminary data.</text>
</comment>
<dbReference type="GO" id="GO:0000166">
    <property type="term" value="F:nucleotide binding"/>
    <property type="evidence" value="ECO:0007669"/>
    <property type="project" value="UniProtKB-KW"/>
</dbReference>
<keyword evidence="3" id="KW-0540">Nuclease</keyword>
<evidence type="ECO:0000256" key="5">
    <source>
        <dbReference type="ARBA" id="ARBA00022801"/>
    </source>
</evidence>
<organism evidence="6 7">
    <name type="scientific">Pannus brasiliensis CCIBt3594</name>
    <dbReference type="NCBI Taxonomy" id="1427578"/>
    <lineage>
        <taxon>Bacteria</taxon>
        <taxon>Bacillati</taxon>
        <taxon>Cyanobacteriota</taxon>
        <taxon>Cyanophyceae</taxon>
        <taxon>Oscillatoriophycideae</taxon>
        <taxon>Chroococcales</taxon>
        <taxon>Microcystaceae</taxon>
        <taxon>Pannus</taxon>
    </lineage>
</organism>
<keyword evidence="7" id="KW-1185">Reference proteome</keyword>
<dbReference type="PANTHER" id="PTHR34139:SF1">
    <property type="entry name" value="RNASE MJ1380-RELATED"/>
    <property type="match status" value="1"/>
</dbReference>
<evidence type="ECO:0000313" key="6">
    <source>
        <dbReference type="EMBL" id="MEG3437363.1"/>
    </source>
</evidence>
<dbReference type="InterPro" id="IPR051813">
    <property type="entry name" value="HepT_RNase_toxin"/>
</dbReference>
<protein>
    <submittedName>
        <fullName evidence="6">DUF86 domain-containing protein</fullName>
    </submittedName>
</protein>
<accession>A0AAW9QV95</accession>
<evidence type="ECO:0000256" key="1">
    <source>
        <dbReference type="ARBA" id="ARBA00022553"/>
    </source>
</evidence>
<dbReference type="Proteomes" id="UP001328733">
    <property type="component" value="Unassembled WGS sequence"/>
</dbReference>
<dbReference type="GO" id="GO:0110001">
    <property type="term" value="C:toxin-antitoxin complex"/>
    <property type="evidence" value="ECO:0007669"/>
    <property type="project" value="InterPro"/>
</dbReference>
<dbReference type="GO" id="GO:0016787">
    <property type="term" value="F:hydrolase activity"/>
    <property type="evidence" value="ECO:0007669"/>
    <property type="project" value="UniProtKB-KW"/>
</dbReference>
<sequence length="113" mass="13161">MPSKDPKISLNDIKKNIELARQFVADLSLDDFLNDRKTFYAVIRALEVISEASRRLPESFQEKHPEIPWADIAGAGNVYRHDYEEVLETMVWQTVQHSLTALEKVVQEELDRY</sequence>
<gene>
    <name evidence="6" type="ORF">V0288_09555</name>
</gene>
<dbReference type="InterPro" id="IPR008201">
    <property type="entry name" value="HepT-like"/>
</dbReference>
<name>A0AAW9QV95_9CHRO</name>
<dbReference type="RefSeq" id="WP_332864846.1">
    <property type="nucleotide sequence ID" value="NZ_JBAFSM010000015.1"/>
</dbReference>